<sequence>MPHVVVLGGSIAGLAATRALRGQGLAVTVVEPDGLATTGARGGVPQGGQLHALLDMGRTQAERWFPGLSKDLVADGAVLGSGDEIRLYENGTRKVSVPGNELIGVSRTLLEDHIRRRTVLDDGVSVRVGRACGLDIRGGRVTGVRVRTAGSAEVAVVPCDAVVDATGRSSRLPSWLAAEGWPEPPADRMRIDLGYATARFRRGGELPGVTVAHQLPAAAGAAEQSDTGAMAAVEGDQWMAVIVAYAERRPSRDPAEFLRRMREMEAGPFGVVADRCAMIGEVETYGMAHSLRRNWWALDRLPGGLFVAGDAVASFNPVYGQGMTSAFLHASCLAAHLRKGADLHAPAHAYFRHVRVVVDAAWEVSTLSDLAQPHVTGPYPRGYRMARRMADWMARASTTDAWVNERFLDVVNMRRRPAALRTPEFWWRVAAALRAQAAQPGR</sequence>
<evidence type="ECO:0000313" key="2">
    <source>
        <dbReference type="Proteomes" id="UP001223390"/>
    </source>
</evidence>
<dbReference type="PANTHER" id="PTHR43422">
    <property type="entry name" value="THIAMINE THIAZOLE SYNTHASE"/>
    <property type="match status" value="1"/>
</dbReference>
<dbReference type="InterPro" id="IPR036188">
    <property type="entry name" value="FAD/NAD-bd_sf"/>
</dbReference>
<dbReference type="Gene3D" id="3.50.50.60">
    <property type="entry name" value="FAD/NAD(P)-binding domain"/>
    <property type="match status" value="2"/>
</dbReference>
<gene>
    <name evidence="1" type="ORF">QEZ40_006301</name>
</gene>
<dbReference type="Proteomes" id="UP001223390">
    <property type="component" value="Unassembled WGS sequence"/>
</dbReference>
<dbReference type="PRINTS" id="PR00420">
    <property type="entry name" value="RNGMNOXGNASE"/>
</dbReference>
<reference evidence="1 2" key="1">
    <citation type="submission" date="2023-05" db="EMBL/GenBank/DDBJ databases">
        <title>Sequencing and Assembly of Streptomyces sp. NP73.</title>
        <authorList>
            <person name="Konwar A.N."/>
            <person name="Saikia K."/>
            <person name="Thakur D."/>
        </authorList>
    </citation>
    <scope>NUCLEOTIDE SEQUENCE [LARGE SCALE GENOMIC DNA]</scope>
    <source>
        <strain evidence="1 2">NP73</strain>
    </source>
</reference>
<dbReference type="EMBL" id="JASITI010000064">
    <property type="protein sequence ID" value="MDK9500479.1"/>
    <property type="molecule type" value="Genomic_DNA"/>
</dbReference>
<dbReference type="RefSeq" id="WP_285346095.1">
    <property type="nucleotide sequence ID" value="NZ_JASITI010000064.1"/>
</dbReference>
<proteinExistence type="predicted"/>
<organism evidence="1 2">
    <name type="scientific">Streptomyces katrae</name>
    <dbReference type="NCBI Taxonomy" id="68223"/>
    <lineage>
        <taxon>Bacteria</taxon>
        <taxon>Bacillati</taxon>
        <taxon>Actinomycetota</taxon>
        <taxon>Actinomycetes</taxon>
        <taxon>Kitasatosporales</taxon>
        <taxon>Streptomycetaceae</taxon>
        <taxon>Streptomyces</taxon>
    </lineage>
</organism>
<accession>A0ABT7H5U7</accession>
<keyword evidence="2" id="KW-1185">Reference proteome</keyword>
<name>A0ABT7H5U7_9ACTN</name>
<evidence type="ECO:0000313" key="1">
    <source>
        <dbReference type="EMBL" id="MDK9500479.1"/>
    </source>
</evidence>
<evidence type="ECO:0008006" key="3">
    <source>
        <dbReference type="Google" id="ProtNLM"/>
    </source>
</evidence>
<comment type="caution">
    <text evidence="1">The sequence shown here is derived from an EMBL/GenBank/DDBJ whole genome shotgun (WGS) entry which is preliminary data.</text>
</comment>
<dbReference type="PANTHER" id="PTHR43422:SF3">
    <property type="entry name" value="THIAMINE THIAZOLE SYNTHASE"/>
    <property type="match status" value="1"/>
</dbReference>
<protein>
    <recommendedName>
        <fullName evidence="3">FAD-dependent oxidoreductase</fullName>
    </recommendedName>
</protein>
<dbReference type="SUPFAM" id="SSF51905">
    <property type="entry name" value="FAD/NAD(P)-binding domain"/>
    <property type="match status" value="1"/>
</dbReference>